<dbReference type="GO" id="GO:0006260">
    <property type="term" value="P:DNA replication"/>
    <property type="evidence" value="ECO:0007669"/>
    <property type="project" value="InterPro"/>
</dbReference>
<dbReference type="NCBIfam" id="TIGR00621">
    <property type="entry name" value="ssb"/>
    <property type="match status" value="1"/>
</dbReference>
<dbReference type="PANTHER" id="PTHR10302:SF27">
    <property type="entry name" value="SINGLE-STRANDED DNA-BINDING PROTEIN"/>
    <property type="match status" value="1"/>
</dbReference>
<dbReference type="SUPFAM" id="SSF50249">
    <property type="entry name" value="Nucleic acid-binding proteins"/>
    <property type="match status" value="1"/>
</dbReference>
<comment type="caution">
    <text evidence="5">The sequence shown here is derived from an EMBL/GenBank/DDBJ whole genome shotgun (WGS) entry which is preliminary data.</text>
</comment>
<dbReference type="Gene3D" id="2.40.50.140">
    <property type="entry name" value="Nucleic acid-binding proteins"/>
    <property type="match status" value="1"/>
</dbReference>
<dbReference type="InterPro" id="IPR012340">
    <property type="entry name" value="NA-bd_OB-fold"/>
</dbReference>
<gene>
    <name evidence="5" type="primary">ssb</name>
    <name evidence="5" type="ORF">EI684_17225</name>
</gene>
<comment type="caution">
    <text evidence="2">Lacks conserved residue(s) required for the propagation of feature annotation.</text>
</comment>
<dbReference type="HAMAP" id="MF_00984">
    <property type="entry name" value="SSB"/>
    <property type="match status" value="1"/>
</dbReference>
<protein>
    <recommendedName>
        <fullName evidence="2 3">Single-stranded DNA-binding protein</fullName>
        <shortName evidence="2">SSB</shortName>
    </recommendedName>
</protein>
<comment type="subunit">
    <text evidence="2">Homotetramer.</text>
</comment>
<sequence length="138" mass="15475">MSQVKGTLNNVELLGWLGSDPEMRFLASGTPVCRLSVATKRPTGQGTNGQWEYETEWTSVEAWERLAERCNTYLHKGSRIFISGRLRTDSWTDKTTGQPRSRTLVRANDILFLDPRPGVPTEVATVTDDPASEDDDLF</sequence>
<evidence type="ECO:0000256" key="3">
    <source>
        <dbReference type="PIRNR" id="PIRNR002070"/>
    </source>
</evidence>
<dbReference type="Pfam" id="PF00436">
    <property type="entry name" value="SSB"/>
    <property type="match status" value="1"/>
</dbReference>
<dbReference type="CDD" id="cd04496">
    <property type="entry name" value="SSB_OBF"/>
    <property type="match status" value="1"/>
</dbReference>
<dbReference type="Proteomes" id="UP000280307">
    <property type="component" value="Unassembled WGS sequence"/>
</dbReference>
<feature type="region of interest" description="Disordered" evidence="4">
    <location>
        <begin position="118"/>
        <end position="138"/>
    </location>
</feature>
<dbReference type="InterPro" id="IPR011344">
    <property type="entry name" value="ssDNA-bd"/>
</dbReference>
<evidence type="ECO:0000256" key="1">
    <source>
        <dbReference type="ARBA" id="ARBA00023125"/>
    </source>
</evidence>
<proteinExistence type="inferred from homology"/>
<dbReference type="PIRSF" id="PIRSF002070">
    <property type="entry name" value="SSB"/>
    <property type="match status" value="1"/>
</dbReference>
<dbReference type="EMBL" id="RSAS01000698">
    <property type="protein sequence ID" value="RRR68712.1"/>
    <property type="molecule type" value="Genomic_DNA"/>
</dbReference>
<reference evidence="5 6" key="1">
    <citation type="submission" date="2018-12" db="EMBL/GenBank/DDBJ databases">
        <title>Genome Sequence of Candidatus Viridilinea halotolerans isolated from saline sulfide-rich spring.</title>
        <authorList>
            <person name="Grouzdev D.S."/>
            <person name="Burganskaya E.I."/>
            <person name="Krutkina M.S."/>
            <person name="Sukhacheva M.V."/>
            <person name="Gorlenko V.M."/>
        </authorList>
    </citation>
    <scope>NUCLEOTIDE SEQUENCE [LARGE SCALE GENOMIC DNA]</scope>
    <source>
        <strain evidence="5">Chok-6</strain>
    </source>
</reference>
<evidence type="ECO:0000256" key="4">
    <source>
        <dbReference type="SAM" id="MobiDB-lite"/>
    </source>
</evidence>
<evidence type="ECO:0000313" key="6">
    <source>
        <dbReference type="Proteomes" id="UP000280307"/>
    </source>
</evidence>
<dbReference type="PANTHER" id="PTHR10302">
    <property type="entry name" value="SINGLE-STRANDED DNA-BINDING PROTEIN"/>
    <property type="match status" value="1"/>
</dbReference>
<dbReference type="AlphaFoldDB" id="A0A426TUG0"/>
<dbReference type="GO" id="GO:0009295">
    <property type="term" value="C:nucleoid"/>
    <property type="evidence" value="ECO:0007669"/>
    <property type="project" value="TreeGrafter"/>
</dbReference>
<name>A0A426TUG0_9CHLR</name>
<accession>A0A426TUG0</accession>
<dbReference type="InterPro" id="IPR000424">
    <property type="entry name" value="Primosome_PriB/ssb"/>
</dbReference>
<evidence type="ECO:0000256" key="2">
    <source>
        <dbReference type="HAMAP-Rule" id="MF_00984"/>
    </source>
</evidence>
<evidence type="ECO:0000313" key="5">
    <source>
        <dbReference type="EMBL" id="RRR68712.1"/>
    </source>
</evidence>
<organism evidence="5 6">
    <name type="scientific">Candidatus Viridilinea halotolerans</name>
    <dbReference type="NCBI Taxonomy" id="2491704"/>
    <lineage>
        <taxon>Bacteria</taxon>
        <taxon>Bacillati</taxon>
        <taxon>Chloroflexota</taxon>
        <taxon>Chloroflexia</taxon>
        <taxon>Chloroflexales</taxon>
        <taxon>Chloroflexineae</taxon>
        <taxon>Oscillochloridaceae</taxon>
        <taxon>Candidatus Viridilinea</taxon>
    </lineage>
</organism>
<keyword evidence="1 2" id="KW-0238">DNA-binding</keyword>
<dbReference type="GO" id="GO:0003697">
    <property type="term" value="F:single-stranded DNA binding"/>
    <property type="evidence" value="ECO:0007669"/>
    <property type="project" value="UniProtKB-UniRule"/>
</dbReference>
<dbReference type="PROSITE" id="PS50935">
    <property type="entry name" value="SSB"/>
    <property type="match status" value="1"/>
</dbReference>